<gene>
    <name evidence="1" type="ORF">ENG63_09005</name>
</gene>
<name>A0A7C0Y5M5_DESA2</name>
<sequence length="72" mass="8344">MDAIEKALNKASEKYSKQIVIRALIQTIPYIGSSLDTLFAGKGSQIQFERLKHFLEILKEKLEKIDLQYPYK</sequence>
<dbReference type="AlphaFoldDB" id="A0A7C0Y5M5"/>
<organism evidence="1">
    <name type="scientific">Desulfofervidus auxilii</name>
    <dbReference type="NCBI Taxonomy" id="1621989"/>
    <lineage>
        <taxon>Bacteria</taxon>
        <taxon>Pseudomonadati</taxon>
        <taxon>Thermodesulfobacteriota</taxon>
        <taxon>Candidatus Desulfofervidia</taxon>
        <taxon>Candidatus Desulfofervidales</taxon>
        <taxon>Candidatus Desulfofervidaceae</taxon>
        <taxon>Candidatus Desulfofervidus</taxon>
    </lineage>
</organism>
<accession>A0A7C0Y5M5</accession>
<protein>
    <submittedName>
        <fullName evidence="1">Uncharacterized protein</fullName>
    </submittedName>
</protein>
<comment type="caution">
    <text evidence="1">The sequence shown here is derived from an EMBL/GenBank/DDBJ whole genome shotgun (WGS) entry which is preliminary data.</text>
</comment>
<proteinExistence type="predicted"/>
<reference evidence="1" key="1">
    <citation type="journal article" date="2020" name="mSystems">
        <title>Genome- and Community-Level Interaction Insights into Carbon Utilization and Element Cycling Functions of Hydrothermarchaeota in Hydrothermal Sediment.</title>
        <authorList>
            <person name="Zhou Z."/>
            <person name="Liu Y."/>
            <person name="Xu W."/>
            <person name="Pan J."/>
            <person name="Luo Z.H."/>
            <person name="Li M."/>
        </authorList>
    </citation>
    <scope>NUCLEOTIDE SEQUENCE [LARGE SCALE GENOMIC DNA]</scope>
    <source>
        <strain evidence="1">HyVt-233</strain>
    </source>
</reference>
<dbReference type="Proteomes" id="UP000886289">
    <property type="component" value="Unassembled WGS sequence"/>
</dbReference>
<dbReference type="EMBL" id="DRBS01000331">
    <property type="protein sequence ID" value="HDD44978.1"/>
    <property type="molecule type" value="Genomic_DNA"/>
</dbReference>
<evidence type="ECO:0000313" key="1">
    <source>
        <dbReference type="EMBL" id="HDD44978.1"/>
    </source>
</evidence>